<dbReference type="PANTHER" id="PTHR43479">
    <property type="entry name" value="ACREF/ENVCD OPERON REPRESSOR-RELATED"/>
    <property type="match status" value="1"/>
</dbReference>
<dbReference type="InterPro" id="IPR050624">
    <property type="entry name" value="HTH-type_Tx_Regulator"/>
</dbReference>
<gene>
    <name evidence="4" type="ORF">CLV60_10587</name>
</gene>
<dbReference type="Proteomes" id="UP000241964">
    <property type="component" value="Unassembled WGS sequence"/>
</dbReference>
<dbReference type="PANTHER" id="PTHR43479:SF11">
    <property type="entry name" value="ACREF_ENVCD OPERON REPRESSOR-RELATED"/>
    <property type="match status" value="1"/>
</dbReference>
<protein>
    <submittedName>
        <fullName evidence="4">TetR family transcriptional regulator</fullName>
    </submittedName>
</protein>
<dbReference type="PROSITE" id="PS50977">
    <property type="entry name" value="HTH_TETR_2"/>
    <property type="match status" value="1"/>
</dbReference>
<dbReference type="SUPFAM" id="SSF46689">
    <property type="entry name" value="Homeodomain-like"/>
    <property type="match status" value="1"/>
</dbReference>
<dbReference type="GO" id="GO:0003677">
    <property type="term" value="F:DNA binding"/>
    <property type="evidence" value="ECO:0007669"/>
    <property type="project" value="UniProtKB-UniRule"/>
</dbReference>
<feature type="DNA-binding region" description="H-T-H motif" evidence="2">
    <location>
        <begin position="32"/>
        <end position="51"/>
    </location>
</feature>
<organism evidence="4 5">
    <name type="scientific">Dyadobacter jiangsuensis</name>
    <dbReference type="NCBI Taxonomy" id="1591085"/>
    <lineage>
        <taxon>Bacteria</taxon>
        <taxon>Pseudomonadati</taxon>
        <taxon>Bacteroidota</taxon>
        <taxon>Cytophagia</taxon>
        <taxon>Cytophagales</taxon>
        <taxon>Spirosomataceae</taxon>
        <taxon>Dyadobacter</taxon>
    </lineage>
</organism>
<dbReference type="PRINTS" id="PR00455">
    <property type="entry name" value="HTHTETR"/>
</dbReference>
<evidence type="ECO:0000313" key="4">
    <source>
        <dbReference type="EMBL" id="PSL29251.1"/>
    </source>
</evidence>
<comment type="caution">
    <text evidence="4">The sequence shown here is derived from an EMBL/GenBank/DDBJ whole genome shotgun (WGS) entry which is preliminary data.</text>
</comment>
<proteinExistence type="predicted"/>
<feature type="domain" description="HTH tetR-type" evidence="3">
    <location>
        <begin position="9"/>
        <end position="69"/>
    </location>
</feature>
<dbReference type="EMBL" id="PYAS01000005">
    <property type="protein sequence ID" value="PSL29251.1"/>
    <property type="molecule type" value="Genomic_DNA"/>
</dbReference>
<dbReference type="Pfam" id="PF00440">
    <property type="entry name" value="TetR_N"/>
    <property type="match status" value="1"/>
</dbReference>
<keyword evidence="5" id="KW-1185">Reference proteome</keyword>
<evidence type="ECO:0000313" key="5">
    <source>
        <dbReference type="Proteomes" id="UP000241964"/>
    </source>
</evidence>
<dbReference type="OrthoDB" id="881297at2"/>
<dbReference type="InterPro" id="IPR001647">
    <property type="entry name" value="HTH_TetR"/>
</dbReference>
<name>A0A2P8G5J9_9BACT</name>
<dbReference type="Gene3D" id="1.10.357.10">
    <property type="entry name" value="Tetracycline Repressor, domain 2"/>
    <property type="match status" value="1"/>
</dbReference>
<dbReference type="AlphaFoldDB" id="A0A2P8G5J9"/>
<sequence length="223" mass="26362">MSFENFKFVAVKERIIKSALNLFWRYGIRSVTMDDIARDLGISKRTIYQHYSDKEAILALVIQEEIRTQKCEMEKLEELAENPIEEAMYATVQMQETLADMNPTLLYDLKKYYPNAWELFQNYKHEFIIKNMRENLLKGIEMGLYRPDIDVEVLSLLRVEQIVLAFDPTVYPAKKFNIMHVQTQFLGHFLRGILSEKGFEYYNTIKDKPATELNIHEKCQNNT</sequence>
<evidence type="ECO:0000256" key="1">
    <source>
        <dbReference type="ARBA" id="ARBA00023125"/>
    </source>
</evidence>
<dbReference type="InterPro" id="IPR009057">
    <property type="entry name" value="Homeodomain-like_sf"/>
</dbReference>
<keyword evidence="1 2" id="KW-0238">DNA-binding</keyword>
<evidence type="ECO:0000259" key="3">
    <source>
        <dbReference type="PROSITE" id="PS50977"/>
    </source>
</evidence>
<evidence type="ECO:0000256" key="2">
    <source>
        <dbReference type="PROSITE-ProRule" id="PRU00335"/>
    </source>
</evidence>
<dbReference type="Gene3D" id="1.10.10.60">
    <property type="entry name" value="Homeodomain-like"/>
    <property type="match status" value="1"/>
</dbReference>
<reference evidence="4 5" key="1">
    <citation type="submission" date="2018-03" db="EMBL/GenBank/DDBJ databases">
        <title>Genomic Encyclopedia of Archaeal and Bacterial Type Strains, Phase II (KMG-II): from individual species to whole genera.</title>
        <authorList>
            <person name="Goeker M."/>
        </authorList>
    </citation>
    <scope>NUCLEOTIDE SEQUENCE [LARGE SCALE GENOMIC DNA]</scope>
    <source>
        <strain evidence="4 5">DSM 29057</strain>
    </source>
</reference>
<accession>A0A2P8G5J9</accession>